<keyword evidence="1" id="KW-0812">Transmembrane</keyword>
<proteinExistence type="predicted"/>
<sequence length="635" mass="72376">MVNDIVRLCRIFKIDIPEAKPDTWPRLTVEFESLRDKTIEGTFEFIDLPGVGEAHSDFHSFEDLVRIAAKEADTVVPIISFKEVAKGDWRKQLPQIVQTGLKRPPDFVLCTHMDQVQTKSRVTEQVHSVGKEFWPTITDFERRVLRCSTRLGIGAHLLITQSQQKKPKFENIWKENTILFDCVEKILGVGDSKSKYEELKREEWIEALEVQLKNSRLQDAMSQLTAGIVNSAQGLALQLEGRKLMLMMKKIASDQKRSLVEISRTRDEFEQAYKAFQQAQHKFKGFRGICEEESKKLRNSAELKLDRAFAILEQNGQKSAVLAVEDATKRVEHRAPKSGTLKSNEIVFSTKFEVEKFFYMAQDKMAQDAKNDLSREFVGFVRELADRSRLQLFELLVQKLESVTKEKQAPPELVDDILEQLNYQKQDVEVLFSATVKTKAVRTDVERHNVATAYTAIKDAMSKPFMHSSESVDLDDNASNITETTSSQTDSTVASELGFMIRAPIAVLATIPLLLGSLVWPWLVHRKKFVIDKDVLAKHFQEQIQKPFFAELKKEAQKTVDTVIGKSSELAQRIVNDSLKEEQARFEHENDMKNTSDEERAGLSTDIVSTFWNLSAAEKGLDVLQGKFDEVLQKA</sequence>
<dbReference type="InParanoid" id="A0A0H2SGR0"/>
<dbReference type="EMBL" id="KQ085918">
    <property type="protein sequence ID" value="KLO16286.1"/>
    <property type="molecule type" value="Genomic_DNA"/>
</dbReference>
<accession>A0A0H2SGR0</accession>
<organism evidence="2 3">
    <name type="scientific">Schizopora paradoxa</name>
    <dbReference type="NCBI Taxonomy" id="27342"/>
    <lineage>
        <taxon>Eukaryota</taxon>
        <taxon>Fungi</taxon>
        <taxon>Dikarya</taxon>
        <taxon>Basidiomycota</taxon>
        <taxon>Agaricomycotina</taxon>
        <taxon>Agaricomycetes</taxon>
        <taxon>Hymenochaetales</taxon>
        <taxon>Schizoporaceae</taxon>
        <taxon>Schizopora</taxon>
    </lineage>
</organism>
<dbReference type="AlphaFoldDB" id="A0A0H2SGR0"/>
<evidence type="ECO:0000313" key="3">
    <source>
        <dbReference type="Proteomes" id="UP000053477"/>
    </source>
</evidence>
<feature type="transmembrane region" description="Helical" evidence="1">
    <location>
        <begin position="499"/>
        <end position="523"/>
    </location>
</feature>
<protein>
    <submittedName>
        <fullName evidence="2">Uncharacterized protein</fullName>
    </submittedName>
</protein>
<keyword evidence="1" id="KW-0472">Membrane</keyword>
<dbReference type="InterPro" id="IPR027417">
    <property type="entry name" value="P-loop_NTPase"/>
</dbReference>
<gene>
    <name evidence="2" type="ORF">SCHPADRAFT_823483</name>
</gene>
<evidence type="ECO:0000256" key="1">
    <source>
        <dbReference type="SAM" id="Phobius"/>
    </source>
</evidence>
<evidence type="ECO:0000313" key="2">
    <source>
        <dbReference type="EMBL" id="KLO16286.1"/>
    </source>
</evidence>
<dbReference type="SUPFAM" id="SSF52540">
    <property type="entry name" value="P-loop containing nucleoside triphosphate hydrolases"/>
    <property type="match status" value="1"/>
</dbReference>
<name>A0A0H2SGR0_9AGAM</name>
<dbReference type="Proteomes" id="UP000053477">
    <property type="component" value="Unassembled WGS sequence"/>
</dbReference>
<dbReference type="OrthoDB" id="3260274at2759"/>
<reference evidence="2 3" key="1">
    <citation type="submission" date="2015-04" db="EMBL/GenBank/DDBJ databases">
        <title>Complete genome sequence of Schizopora paradoxa KUC8140, a cosmopolitan wood degrader in East Asia.</title>
        <authorList>
            <consortium name="DOE Joint Genome Institute"/>
            <person name="Min B."/>
            <person name="Park H."/>
            <person name="Jang Y."/>
            <person name="Kim J.-J."/>
            <person name="Kim K.H."/>
            <person name="Pangilinan J."/>
            <person name="Lipzen A."/>
            <person name="Riley R."/>
            <person name="Grigoriev I.V."/>
            <person name="Spatafora J.W."/>
            <person name="Choi I.-G."/>
        </authorList>
    </citation>
    <scope>NUCLEOTIDE SEQUENCE [LARGE SCALE GENOMIC DNA]</scope>
    <source>
        <strain evidence="2 3">KUC8140</strain>
    </source>
</reference>
<keyword evidence="3" id="KW-1185">Reference proteome</keyword>
<keyword evidence="1" id="KW-1133">Transmembrane helix</keyword>